<evidence type="ECO:0000313" key="12">
    <source>
        <dbReference type="Proteomes" id="UP000037515"/>
    </source>
</evidence>
<dbReference type="InterPro" id="IPR000131">
    <property type="entry name" value="ATP_synth_F1_gsu"/>
</dbReference>
<evidence type="ECO:0000256" key="1">
    <source>
        <dbReference type="ARBA" id="ARBA00003456"/>
    </source>
</evidence>
<dbReference type="RefSeq" id="WP_053394889.1">
    <property type="nucleotide sequence ID" value="NZ_LHPJ01000005.1"/>
</dbReference>
<dbReference type="Proteomes" id="UP000037515">
    <property type="component" value="Unassembled WGS sequence"/>
</dbReference>
<dbReference type="AlphaFoldDB" id="A0A0M0HRH1"/>
<dbReference type="Gene3D" id="3.40.1380.10">
    <property type="match status" value="1"/>
</dbReference>
<dbReference type="GO" id="GO:0046933">
    <property type="term" value="F:proton-transporting ATP synthase activity, rotational mechanism"/>
    <property type="evidence" value="ECO:0007669"/>
    <property type="project" value="InterPro"/>
</dbReference>
<feature type="coiled-coil region" evidence="10">
    <location>
        <begin position="233"/>
        <end position="260"/>
    </location>
</feature>
<evidence type="ECO:0000256" key="9">
    <source>
        <dbReference type="ARBA" id="ARBA00023310"/>
    </source>
</evidence>
<comment type="function">
    <text evidence="1">Produces ATP from ADP in the presence of a proton gradient across the membrane. The gamma chain is believed to be important in regulating ATPase activity and the flow of protons through the CF(0) complex.</text>
</comment>
<dbReference type="GO" id="GO:0045259">
    <property type="term" value="C:proton-transporting ATP synthase complex"/>
    <property type="evidence" value="ECO:0007669"/>
    <property type="project" value="UniProtKB-KW"/>
</dbReference>
<evidence type="ECO:0000256" key="8">
    <source>
        <dbReference type="ARBA" id="ARBA00023196"/>
    </source>
</evidence>
<evidence type="ECO:0000256" key="3">
    <source>
        <dbReference type="ARBA" id="ARBA00007681"/>
    </source>
</evidence>
<evidence type="ECO:0000256" key="2">
    <source>
        <dbReference type="ARBA" id="ARBA00004170"/>
    </source>
</evidence>
<keyword evidence="9" id="KW-0066">ATP synthesis</keyword>
<keyword evidence="8" id="KW-0139">CF(1)</keyword>
<keyword evidence="5" id="KW-0375">Hydrogen ion transport</keyword>
<gene>
    <name evidence="11" type="ORF">AKJ17_06105</name>
</gene>
<evidence type="ECO:0000313" key="11">
    <source>
        <dbReference type="EMBL" id="KOO04477.1"/>
    </source>
</evidence>
<evidence type="ECO:0000256" key="4">
    <source>
        <dbReference type="ARBA" id="ARBA00022448"/>
    </source>
</evidence>
<keyword evidence="12" id="KW-1185">Reference proteome</keyword>
<evidence type="ECO:0000256" key="10">
    <source>
        <dbReference type="SAM" id="Coils"/>
    </source>
</evidence>
<dbReference type="EMBL" id="LHPJ01000005">
    <property type="protein sequence ID" value="KOO04477.1"/>
    <property type="molecule type" value="Genomic_DNA"/>
</dbReference>
<organism evidence="11 12">
    <name type="scientific">Vibrio nereis</name>
    <dbReference type="NCBI Taxonomy" id="693"/>
    <lineage>
        <taxon>Bacteria</taxon>
        <taxon>Pseudomonadati</taxon>
        <taxon>Pseudomonadota</taxon>
        <taxon>Gammaproteobacteria</taxon>
        <taxon>Vibrionales</taxon>
        <taxon>Vibrionaceae</taxon>
        <taxon>Vibrio</taxon>
    </lineage>
</organism>
<comment type="similarity">
    <text evidence="3">Belongs to the ATPase gamma chain family.</text>
</comment>
<evidence type="ECO:0008006" key="13">
    <source>
        <dbReference type="Google" id="ProtNLM"/>
    </source>
</evidence>
<evidence type="ECO:0000256" key="7">
    <source>
        <dbReference type="ARBA" id="ARBA00023136"/>
    </source>
</evidence>
<dbReference type="SUPFAM" id="SSF52943">
    <property type="entry name" value="ATP synthase (F1-ATPase), gamma subunit"/>
    <property type="match status" value="1"/>
</dbReference>
<comment type="subcellular location">
    <subcellularLocation>
        <location evidence="2">Membrane</location>
        <topology evidence="2">Peripheral membrane protein</topology>
    </subcellularLocation>
</comment>
<evidence type="ECO:0000256" key="5">
    <source>
        <dbReference type="ARBA" id="ARBA00022781"/>
    </source>
</evidence>
<dbReference type="Pfam" id="PF00231">
    <property type="entry name" value="ATP-synt"/>
    <property type="match status" value="1"/>
</dbReference>
<dbReference type="OrthoDB" id="187217at2"/>
<accession>A0A0M0HRH1</accession>
<keyword evidence="10" id="KW-0175">Coiled coil</keyword>
<keyword evidence="4" id="KW-0813">Transport</keyword>
<dbReference type="PATRIC" id="fig|693.5.peg.1245"/>
<comment type="caution">
    <text evidence="11">The sequence shown here is derived from an EMBL/GenBank/DDBJ whole genome shotgun (WGS) entry which is preliminary data.</text>
</comment>
<name>A0A0M0HRH1_VIBNE</name>
<keyword evidence="6" id="KW-0406">Ion transport</keyword>
<evidence type="ECO:0000256" key="6">
    <source>
        <dbReference type="ARBA" id="ARBA00023065"/>
    </source>
</evidence>
<dbReference type="Gene3D" id="1.10.287.80">
    <property type="entry name" value="ATP synthase, gamma subunit, helix hairpin domain"/>
    <property type="match status" value="1"/>
</dbReference>
<reference evidence="12" key="1">
    <citation type="submission" date="2015-08" db="EMBL/GenBank/DDBJ databases">
        <title>Vibrio galatheae sp. nov., a novel member of the Vibrionaceae family isolated from the Solomon Islands.</title>
        <authorList>
            <person name="Giubergia S."/>
            <person name="Machado H."/>
            <person name="Mateiu R.V."/>
            <person name="Gram L."/>
        </authorList>
    </citation>
    <scope>NUCLEOTIDE SEQUENCE [LARGE SCALE GENOMIC DNA]</scope>
    <source>
        <strain evidence="12">DSM 19584</strain>
    </source>
</reference>
<protein>
    <recommendedName>
        <fullName evidence="13">ATP synthase</fullName>
    </recommendedName>
</protein>
<dbReference type="STRING" id="693.AKJ17_06105"/>
<keyword evidence="7" id="KW-0472">Membrane</keyword>
<dbReference type="InterPro" id="IPR035968">
    <property type="entry name" value="ATP_synth_F1_ATPase_gsu"/>
</dbReference>
<sequence length="282" mass="32382">MTRRQDLQDHHQNLNEIIKILDAMKMLAYLETHKLSTFMDAQHRVFDAINTATTDFLSFYPEMQPKESQAIPVYLLIGSERGFCGDFNQDLMNHHIEQSLDTPIKATLIVVGRKLYNLMKDDADIYAQLDGPNVVEEVPTVLDKMIQVFAKLQQQQPLMSLYSVYHSGEQGIISKKLLPPFQQQPQYSPRFPHPPELNLSPIDFLFDAAEQYLFAALHELLYSSLLEENHNRIMHLEGAVKHLENVADELTQQCNTLRREEITEEIEVILLNASSGDDWTSG</sequence>
<proteinExistence type="inferred from homology"/>